<dbReference type="AlphaFoldDB" id="F2L2C6"/>
<dbReference type="KEGG" id="tuz:TUZN_0293"/>
<dbReference type="PANTHER" id="PTHR20941">
    <property type="entry name" value="FOLATE SYNTHESIS PROTEINS"/>
    <property type="match status" value="1"/>
</dbReference>
<dbReference type="Gene3D" id="3.20.20.20">
    <property type="entry name" value="Dihydropteroate synthase-like"/>
    <property type="match status" value="1"/>
</dbReference>
<dbReference type="eggNOG" id="arCOG02817">
    <property type="taxonomic scope" value="Archaea"/>
</dbReference>
<dbReference type="OrthoDB" id="371861at2157"/>
<sequence length="296" mass="32212">MPLALLGKLPVGSGHPVRIMGVVNASPESFYASSIAATPEKAVELAASWRGFVDVIDVGGMSTAPYKDTWVPAEEELKRVVPVVKALSQHVDVPISVDTYRPRVAEEALKAGASIVNDVTGLKLYPEMCGVVKDYGASLVLMAREREPRPGADPVDRLISALRESLDAALKCGVDPEKIVVDPGIGFPILPPGDLPYVVAGEYRHGDPQWPWWRWDLYVLKNLGRFKELGRPVLVGVSRKSFIRRLVGARTPDEVLPGSVAAEALAVLHGADIVRTHNPRETWQAVRLAEALRNLK</sequence>
<evidence type="ECO:0000313" key="3">
    <source>
        <dbReference type="Proteomes" id="UP000008138"/>
    </source>
</evidence>
<keyword evidence="3" id="KW-1185">Reference proteome</keyword>
<dbReference type="PANTHER" id="PTHR20941:SF1">
    <property type="entry name" value="FOLIC ACID SYNTHESIS PROTEIN FOL1"/>
    <property type="match status" value="1"/>
</dbReference>
<dbReference type="GO" id="GO:0004156">
    <property type="term" value="F:dihydropteroate synthase activity"/>
    <property type="evidence" value="ECO:0007669"/>
    <property type="project" value="TreeGrafter"/>
</dbReference>
<dbReference type="HOGENOM" id="CLU_008023_0_2_2"/>
<dbReference type="Pfam" id="PF00809">
    <property type="entry name" value="Pterin_bind"/>
    <property type="match status" value="2"/>
</dbReference>
<feature type="domain" description="Pterin-binding" evidence="1">
    <location>
        <begin position="17"/>
        <end position="287"/>
    </location>
</feature>
<dbReference type="PROSITE" id="PS50972">
    <property type="entry name" value="PTERIN_BINDING"/>
    <property type="match status" value="1"/>
</dbReference>
<evidence type="ECO:0000313" key="2">
    <source>
        <dbReference type="EMBL" id="AEA11791.1"/>
    </source>
</evidence>
<name>F2L2C6_THEU7</name>
<dbReference type="EMBL" id="CP002590">
    <property type="protein sequence ID" value="AEA11791.1"/>
    <property type="molecule type" value="Genomic_DNA"/>
</dbReference>
<dbReference type="GeneID" id="10359840"/>
<dbReference type="Proteomes" id="UP000008138">
    <property type="component" value="Chromosome"/>
</dbReference>
<gene>
    <name evidence="2" type="ordered locus">TUZN_0293</name>
</gene>
<dbReference type="InterPro" id="IPR011005">
    <property type="entry name" value="Dihydropteroate_synth-like_sf"/>
</dbReference>
<accession>F2L2C6</accession>
<dbReference type="SUPFAM" id="SSF51717">
    <property type="entry name" value="Dihydropteroate synthetase-like"/>
    <property type="match status" value="1"/>
</dbReference>
<proteinExistence type="predicted"/>
<evidence type="ECO:0000259" key="1">
    <source>
        <dbReference type="PROSITE" id="PS50972"/>
    </source>
</evidence>
<reference key="2">
    <citation type="submission" date="2011-03" db="EMBL/GenBank/DDBJ databases">
        <title>Complete genome sequence of the thermoacidophilic crenarchaeon Thermoproteus uzoniensis 768-20.</title>
        <authorList>
            <person name="Mardanov A.V."/>
            <person name="Gumerov V.M."/>
            <person name="Beletsky A.V."/>
            <person name="Prokofeva M.I."/>
            <person name="Bonch-Osmolovskaya E.A."/>
            <person name="Ravin N.V."/>
            <person name="Skryabin K.G."/>
        </authorList>
    </citation>
    <scope>NUCLEOTIDE SEQUENCE</scope>
    <source>
        <strain>768-20</strain>
    </source>
</reference>
<reference evidence="2 3" key="1">
    <citation type="journal article" date="2011" name="J. Bacteriol.">
        <title>Complete genome sequence of the thermoacidophilic crenarchaeon Thermoproteus uzoniensis 768-20.</title>
        <authorList>
            <person name="Mardanov A.V."/>
            <person name="Gumerov V.M."/>
            <person name="Beletsky A.V."/>
            <person name="Prokofeva M.I."/>
            <person name="Bonch-Osmolovskaya E.A."/>
            <person name="Ravin N.V."/>
            <person name="Skryabin K.G."/>
        </authorList>
    </citation>
    <scope>NUCLEOTIDE SEQUENCE [LARGE SCALE GENOMIC DNA]</scope>
    <source>
        <strain evidence="2 3">768-20</strain>
    </source>
</reference>
<organism evidence="2 3">
    <name type="scientific">Thermoproteus uzoniensis (strain 768-20)</name>
    <dbReference type="NCBI Taxonomy" id="999630"/>
    <lineage>
        <taxon>Archaea</taxon>
        <taxon>Thermoproteota</taxon>
        <taxon>Thermoprotei</taxon>
        <taxon>Thermoproteales</taxon>
        <taxon>Thermoproteaceae</taxon>
        <taxon>Thermoproteus</taxon>
    </lineage>
</organism>
<dbReference type="STRING" id="999630.TUZN_0293"/>
<dbReference type="RefSeq" id="WP_013679127.1">
    <property type="nucleotide sequence ID" value="NC_015315.1"/>
</dbReference>
<dbReference type="InterPro" id="IPR045031">
    <property type="entry name" value="DHP_synth-like"/>
</dbReference>
<dbReference type="GO" id="GO:0046654">
    <property type="term" value="P:tetrahydrofolate biosynthetic process"/>
    <property type="evidence" value="ECO:0007669"/>
    <property type="project" value="TreeGrafter"/>
</dbReference>
<protein>
    <submittedName>
        <fullName evidence="2">Dihydropteroate synthase</fullName>
    </submittedName>
</protein>
<dbReference type="InterPro" id="IPR000489">
    <property type="entry name" value="Pterin-binding_dom"/>
</dbReference>